<dbReference type="InterPro" id="IPR003864">
    <property type="entry name" value="CSC1/OSCA1-like_7TM"/>
</dbReference>
<feature type="region of interest" description="Disordered" evidence="1">
    <location>
        <begin position="780"/>
        <end position="830"/>
    </location>
</feature>
<feature type="region of interest" description="Disordered" evidence="1">
    <location>
        <begin position="670"/>
        <end position="689"/>
    </location>
</feature>
<feature type="transmembrane region" description="Helical" evidence="2">
    <location>
        <begin position="927"/>
        <end position="954"/>
    </location>
</feature>
<dbReference type="PANTHER" id="PTHR13018">
    <property type="entry name" value="PROBABLE MEMBRANE PROTEIN DUF221-RELATED"/>
    <property type="match status" value="1"/>
</dbReference>
<dbReference type="HOGENOM" id="CLU_005496_0_0_1"/>
<feature type="transmembrane region" description="Helical" evidence="2">
    <location>
        <begin position="351"/>
        <end position="372"/>
    </location>
</feature>
<keyword evidence="2" id="KW-1133">Transmembrane helix</keyword>
<feature type="compositionally biased region" description="Polar residues" evidence="1">
    <location>
        <begin position="529"/>
        <end position="544"/>
    </location>
</feature>
<reference evidence="4 5" key="1">
    <citation type="journal article" date="2011" name="PLoS Pathog.">
        <title>Endophytic Life Strategies Decoded by Genome and Transcriptome Analyses of the Mutualistic Root Symbiont Piriformospora indica.</title>
        <authorList>
            <person name="Zuccaro A."/>
            <person name="Lahrmann U."/>
            <person name="Guldener U."/>
            <person name="Langen G."/>
            <person name="Pfiffi S."/>
            <person name="Biedenkopf D."/>
            <person name="Wong P."/>
            <person name="Samans B."/>
            <person name="Grimm C."/>
            <person name="Basiewicz M."/>
            <person name="Murat C."/>
            <person name="Martin F."/>
            <person name="Kogel K.H."/>
        </authorList>
    </citation>
    <scope>NUCLEOTIDE SEQUENCE [LARGE SCALE GENOMIC DNA]</scope>
    <source>
        <strain evidence="4 5">DSM 11827</strain>
    </source>
</reference>
<feature type="transmembrane region" description="Helical" evidence="2">
    <location>
        <begin position="261"/>
        <end position="284"/>
    </location>
</feature>
<evidence type="ECO:0000313" key="4">
    <source>
        <dbReference type="EMBL" id="CCA69647.1"/>
    </source>
</evidence>
<evidence type="ECO:0000313" key="5">
    <source>
        <dbReference type="Proteomes" id="UP000007148"/>
    </source>
</evidence>
<proteinExistence type="predicted"/>
<dbReference type="InterPro" id="IPR045122">
    <property type="entry name" value="Csc1-like"/>
</dbReference>
<evidence type="ECO:0000256" key="1">
    <source>
        <dbReference type="SAM" id="MobiDB-lite"/>
    </source>
</evidence>
<feature type="transmembrane region" description="Helical" evidence="2">
    <location>
        <begin position="974"/>
        <end position="1000"/>
    </location>
</feature>
<sequence length="1416" mass="152318">MEAFGVNTLTSDPRLVVFKRHSEYWESIYSVSTASVASLSSVAASLSSSMASPTPTGTLGGGISSSSGQFPAVTTQIITTTLATGGSTLLTTFTTTSLLSEPTSSPTGTTSLSSTFTGSISTTLTTSSTAAPTPQAQIGATDQAVCAGQGLDTQAIGVLTTLIFSAAVGLLIWLIFAILRPRVRSLYGLREWFLAPGLRPPALSNGFFAFLHPPVPLVPSLPSSGDIDDAREARVNPQPGQALADPAQLLAGDEQLAQRTLWVVFLICLVWSFIALAIALPIYLVETPCLPHSGPDIQYGGRYGTLNDLSIMRLLRMLDNGSINGANTSKWVGLFWKRLLDQNGNDLAPNAYGRLIGLCVIIVVLAILPALWKLWKEFSQLVIYHKAWDEGRCEGYEMGYLSCGTGNSALLGTRGGAWGWRGWGEGKVKAFFRKAGLGGGSGLRYDNRTAAAAGNENSALLSPDANGRRRQRGQPSPGSSEERGDAEINVTSVFTVGDTSRLAQLLDERDIILDNLEVAETRYISSFQAITPSPSPSLRSTVPLPTSKGEETQESSSDAQGGFLANLTNRIKPRPDSVASTSSDPNRDLKARISRPRPLKGSYSRSRKGYTPMLAGPIYPPSISNNPTTVRGRGRSRSGSTGTAVKSDKTPTTYLAPSQYYKLNGVRGVSSGRASEENQGENGKNGLSAAIKGRLTGTKFLEVNRDSTIHGKIPVGSRMAVDEQGVLTPLELSKGPNHGAEETLIGDDAAHDDGLHRYSPEEDTIPEDNEMVLVNDASEIPTDHFANPSRARPRPPKANLTTVSRDTFPMRTGRGQGAGREEEPPHLRVQAQQPFHRPISGLDHDALGAIYTDIRHWRGALKAINKEIADAQEQGYEDLAQGRGIKGWILVGKGLRFLPGVEMIEGRSKEDIRWDEIQRGGGFWSNIAFWTAVFVIGMFLGIGLLAAAGLALATSPDLVHYLPFLSPVVAHNNIPSGLATALAPAVAASIFVGLAMFGIHRAARHSGSVSVTVVRIKAFKAVFWVIVIVAGVWLVAAASLLFGAHALDQRSNEAPSIANGSIAVALLLLLITINIAIIVPGLLLLQPVRLWKQYRRKKKAVTPRQHFRAVYPQMYNPVYAMGCCILGIVFVAAFAVLFPLIAPAVLLLVLLTLVAHRYLVGYVYGRTDSGQTGGLLQLWVIRRFATLLALQPILLGLILMAHRKWILGGIMVGIAVVIVILVEWYCYKMLKKPGLDTLSPITRDAVDAYIQSARPAGRLFGSEKNGTSVSSETKGKGRRAKNGSISSVLDMMSITLAVMPGSNRNRPPVPLPTEHLDDLIATERAARTHPDAPPHLPPLSFVDHAEEMSGILYAPELTAPPPTIWLPNDSAGIARSEAYDLQHYHHLSTVIDVRSPSDVATPRQSVEERRGTTRNR</sequence>
<feature type="domain" description="CSC1/OSCA1-like 7TM region" evidence="3">
    <location>
        <begin position="932"/>
        <end position="1197"/>
    </location>
</feature>
<dbReference type="Proteomes" id="UP000007148">
    <property type="component" value="Unassembled WGS sequence"/>
</dbReference>
<evidence type="ECO:0000256" key="2">
    <source>
        <dbReference type="SAM" id="Phobius"/>
    </source>
</evidence>
<comment type="caution">
    <text evidence="4">The sequence shown here is derived from an EMBL/GenBank/DDBJ whole genome shotgun (WGS) entry which is preliminary data.</text>
</comment>
<protein>
    <recommendedName>
        <fullName evidence="3">CSC1/OSCA1-like 7TM region domain-containing protein</fullName>
    </recommendedName>
</protein>
<feature type="transmembrane region" description="Helical" evidence="2">
    <location>
        <begin position="155"/>
        <end position="179"/>
    </location>
</feature>
<feature type="transmembrane region" description="Helical" evidence="2">
    <location>
        <begin position="1118"/>
        <end position="1138"/>
    </location>
</feature>
<feature type="transmembrane region" description="Helical" evidence="2">
    <location>
        <begin position="1176"/>
        <end position="1199"/>
    </location>
</feature>
<dbReference type="EMBL" id="CAFZ01000060">
    <property type="protein sequence ID" value="CCA69647.1"/>
    <property type="molecule type" value="Genomic_DNA"/>
</dbReference>
<evidence type="ECO:0000259" key="3">
    <source>
        <dbReference type="Pfam" id="PF02714"/>
    </source>
</evidence>
<dbReference type="STRING" id="1109443.G4TEA4"/>
<feature type="region of interest" description="Disordered" evidence="1">
    <location>
        <begin position="456"/>
        <end position="491"/>
    </location>
</feature>
<dbReference type="GO" id="GO:0005227">
    <property type="term" value="F:calcium-activated cation channel activity"/>
    <property type="evidence" value="ECO:0007669"/>
    <property type="project" value="InterPro"/>
</dbReference>
<feature type="region of interest" description="Disordered" evidence="1">
    <location>
        <begin position="529"/>
        <end position="653"/>
    </location>
</feature>
<gene>
    <name evidence="4" type="ORF">PIIN_03586</name>
</gene>
<dbReference type="PANTHER" id="PTHR13018:SF139">
    <property type="entry name" value="PHOSPHATE METABOLISM PROTEIN 7"/>
    <property type="match status" value="1"/>
</dbReference>
<feature type="transmembrane region" description="Helical" evidence="2">
    <location>
        <begin position="1021"/>
        <end position="1042"/>
    </location>
</feature>
<feature type="compositionally biased region" description="Basic and acidic residues" evidence="1">
    <location>
        <begin position="1405"/>
        <end position="1416"/>
    </location>
</feature>
<keyword evidence="2" id="KW-0812">Transmembrane</keyword>
<feature type="transmembrane region" description="Helical" evidence="2">
    <location>
        <begin position="1144"/>
        <end position="1164"/>
    </location>
</feature>
<keyword evidence="5" id="KW-1185">Reference proteome</keyword>
<accession>G4TEA4</accession>
<feature type="region of interest" description="Disordered" evidence="1">
    <location>
        <begin position="1259"/>
        <end position="1282"/>
    </location>
</feature>
<dbReference type="OMA" id="REWFVQQ"/>
<dbReference type="Pfam" id="PF02714">
    <property type="entry name" value="RSN1_7TM"/>
    <property type="match status" value="1"/>
</dbReference>
<keyword evidence="2" id="KW-0472">Membrane</keyword>
<dbReference type="OrthoDB" id="2591106at2759"/>
<dbReference type="eggNOG" id="ENOG502RZBI">
    <property type="taxonomic scope" value="Eukaryota"/>
</dbReference>
<name>G4TEA4_SERID</name>
<feature type="transmembrane region" description="Helical" evidence="2">
    <location>
        <begin position="1205"/>
        <end position="1227"/>
    </location>
</feature>
<feature type="transmembrane region" description="Helical" evidence="2">
    <location>
        <begin position="1062"/>
        <end position="1085"/>
    </location>
</feature>
<dbReference type="GO" id="GO:0005886">
    <property type="term" value="C:plasma membrane"/>
    <property type="evidence" value="ECO:0007669"/>
    <property type="project" value="TreeGrafter"/>
</dbReference>
<organism evidence="4 5">
    <name type="scientific">Serendipita indica (strain DSM 11827)</name>
    <name type="common">Root endophyte fungus</name>
    <name type="synonym">Piriformospora indica</name>
    <dbReference type="NCBI Taxonomy" id="1109443"/>
    <lineage>
        <taxon>Eukaryota</taxon>
        <taxon>Fungi</taxon>
        <taxon>Dikarya</taxon>
        <taxon>Basidiomycota</taxon>
        <taxon>Agaricomycotina</taxon>
        <taxon>Agaricomycetes</taxon>
        <taxon>Sebacinales</taxon>
        <taxon>Serendipitaceae</taxon>
        <taxon>Serendipita</taxon>
    </lineage>
</organism>
<dbReference type="InParanoid" id="G4TEA4"/>
<feature type="region of interest" description="Disordered" evidence="1">
    <location>
        <begin position="1395"/>
        <end position="1416"/>
    </location>
</feature>